<dbReference type="NCBIfam" id="NF001033">
    <property type="entry name" value="PRK00114.1"/>
    <property type="match status" value="1"/>
</dbReference>
<evidence type="ECO:0000256" key="1">
    <source>
        <dbReference type="ARBA" id="ARBA00022490"/>
    </source>
</evidence>
<sequence>MKDADTLQRFLFENSNVRGTFIHLQASYRNARDRYDYPESVAQPLGQALAASILLSSTIKFKGSLILQVQSNGPINMLVAQCDDQRHIRGLARWQQAIKGESLTDIFGEGRITITINNEQNEERYQGMVGLEGANLSEAIENYFRQSEQLNTRLWLFADHQQAAGLLLQQLPGEAPDDHFWQHIETLGETLTSGELLQLSSTEILQRLFHEEDIRLFEPEPVSFRCGCSSEKISTMIRALGYDEAQSILEEQGKIEVGCEFCNQQYTFDSVDTEALFASNITPPTLDTKQ</sequence>
<dbReference type="EMBL" id="UOFQ01000058">
    <property type="protein sequence ID" value="VAW87122.1"/>
    <property type="molecule type" value="Genomic_DNA"/>
</dbReference>
<evidence type="ECO:0000256" key="4">
    <source>
        <dbReference type="ARBA" id="ARBA00023186"/>
    </source>
</evidence>
<keyword evidence="1" id="KW-0963">Cytoplasm</keyword>
<keyword evidence="3" id="KW-1015">Disulfide bond</keyword>
<evidence type="ECO:0000313" key="6">
    <source>
        <dbReference type="EMBL" id="VAW87122.1"/>
    </source>
</evidence>
<dbReference type="SUPFAM" id="SSF118352">
    <property type="entry name" value="HSP33 redox switch-like"/>
    <property type="match status" value="1"/>
</dbReference>
<dbReference type="InterPro" id="IPR016153">
    <property type="entry name" value="Heat_shock_Hsp33_N"/>
</dbReference>
<dbReference type="CDD" id="cd00498">
    <property type="entry name" value="Hsp33"/>
    <property type="match status" value="1"/>
</dbReference>
<dbReference type="Gene3D" id="3.55.30.10">
    <property type="entry name" value="Hsp33 domain"/>
    <property type="match status" value="1"/>
</dbReference>
<dbReference type="PANTHER" id="PTHR30111">
    <property type="entry name" value="33 KDA CHAPERONIN"/>
    <property type="match status" value="1"/>
</dbReference>
<dbReference type="GO" id="GO:0005737">
    <property type="term" value="C:cytoplasm"/>
    <property type="evidence" value="ECO:0007669"/>
    <property type="project" value="InterPro"/>
</dbReference>
<evidence type="ECO:0000256" key="5">
    <source>
        <dbReference type="ARBA" id="ARBA00023284"/>
    </source>
</evidence>
<dbReference type="PANTHER" id="PTHR30111:SF1">
    <property type="entry name" value="33 KDA CHAPERONIN"/>
    <property type="match status" value="1"/>
</dbReference>
<keyword evidence="4" id="KW-0143">Chaperone</keyword>
<dbReference type="GO" id="GO:0051082">
    <property type="term" value="F:unfolded protein binding"/>
    <property type="evidence" value="ECO:0007669"/>
    <property type="project" value="InterPro"/>
</dbReference>
<dbReference type="InterPro" id="IPR000397">
    <property type="entry name" value="Heat_shock_Hsp33"/>
</dbReference>
<dbReference type="HAMAP" id="MF_00117">
    <property type="entry name" value="HslO"/>
    <property type="match status" value="1"/>
</dbReference>
<keyword evidence="5" id="KW-0676">Redox-active center</keyword>
<evidence type="ECO:0000256" key="2">
    <source>
        <dbReference type="ARBA" id="ARBA00022833"/>
    </source>
</evidence>
<keyword evidence="2" id="KW-0862">Zinc</keyword>
<dbReference type="Gene3D" id="1.10.287.480">
    <property type="entry name" value="helix hairpin bin"/>
    <property type="match status" value="1"/>
</dbReference>
<dbReference type="SUPFAM" id="SSF64397">
    <property type="entry name" value="Hsp33 domain"/>
    <property type="match status" value="1"/>
</dbReference>
<dbReference type="Pfam" id="PF01430">
    <property type="entry name" value="HSP33"/>
    <property type="match status" value="1"/>
</dbReference>
<evidence type="ECO:0000256" key="3">
    <source>
        <dbReference type="ARBA" id="ARBA00023157"/>
    </source>
</evidence>
<dbReference type="InterPro" id="IPR016154">
    <property type="entry name" value="Heat_shock_Hsp33_C"/>
</dbReference>
<accession>A0A3B0ZIC2</accession>
<protein>
    <submittedName>
        <fullName evidence="6">33 kDa chaperonin HslO</fullName>
    </submittedName>
</protein>
<organism evidence="6">
    <name type="scientific">hydrothermal vent metagenome</name>
    <dbReference type="NCBI Taxonomy" id="652676"/>
    <lineage>
        <taxon>unclassified sequences</taxon>
        <taxon>metagenomes</taxon>
        <taxon>ecological metagenomes</taxon>
    </lineage>
</organism>
<dbReference type="PIRSF" id="PIRSF005261">
    <property type="entry name" value="Heat_shock_Hsp33"/>
    <property type="match status" value="1"/>
</dbReference>
<dbReference type="InterPro" id="IPR023212">
    <property type="entry name" value="Hsp33_helix_hairpin_bin_dom_sf"/>
</dbReference>
<reference evidence="6" key="1">
    <citation type="submission" date="2018-06" db="EMBL/GenBank/DDBJ databases">
        <authorList>
            <person name="Zhirakovskaya E."/>
        </authorList>
    </citation>
    <scope>NUCLEOTIDE SEQUENCE</scope>
</reference>
<dbReference type="AlphaFoldDB" id="A0A3B0ZIC2"/>
<dbReference type="GO" id="GO:0042026">
    <property type="term" value="P:protein refolding"/>
    <property type="evidence" value="ECO:0007669"/>
    <property type="project" value="TreeGrafter"/>
</dbReference>
<proteinExistence type="inferred from homology"/>
<dbReference type="Gene3D" id="3.90.1280.10">
    <property type="entry name" value="HSP33 redox switch-like"/>
    <property type="match status" value="1"/>
</dbReference>
<gene>
    <name evidence="6" type="ORF">MNBD_GAMMA17-1930</name>
</gene>
<dbReference type="GO" id="GO:0044183">
    <property type="term" value="F:protein folding chaperone"/>
    <property type="evidence" value="ECO:0007669"/>
    <property type="project" value="TreeGrafter"/>
</dbReference>
<name>A0A3B0ZIC2_9ZZZZ</name>